<dbReference type="EMBL" id="VCYH01000009">
    <property type="protein sequence ID" value="MDN7025688.1"/>
    <property type="molecule type" value="Genomic_DNA"/>
</dbReference>
<sequence length="68" mass="7803">MGVQYIYDTEGNRTGVIVPIDIWENLVAGRADTPVGIPDPARYRGIYKDLPVNLESETRDLRNEWNRI</sequence>
<organism evidence="1 2">
    <name type="scientific">Methanoculleus frigidifontis</name>
    <dbReference type="NCBI Taxonomy" id="2584085"/>
    <lineage>
        <taxon>Archaea</taxon>
        <taxon>Methanobacteriati</taxon>
        <taxon>Methanobacteriota</taxon>
        <taxon>Stenosarchaea group</taxon>
        <taxon>Methanomicrobia</taxon>
        <taxon>Methanomicrobiales</taxon>
        <taxon>Methanomicrobiaceae</taxon>
        <taxon>Methanoculleus</taxon>
    </lineage>
</organism>
<protein>
    <submittedName>
        <fullName evidence="1">Uncharacterized protein</fullName>
    </submittedName>
</protein>
<keyword evidence="2" id="KW-1185">Reference proteome</keyword>
<reference evidence="1" key="1">
    <citation type="submission" date="2019-05" db="EMBL/GenBank/DDBJ databases">
        <title>Methanoculleus sp. FWC-SCC1, a methanogenic archaeon isolated from deep marine cold seep.</title>
        <authorList>
            <person name="Chen Y.-W."/>
            <person name="Chen S.-C."/>
            <person name="Teng N.-H."/>
            <person name="Lai M.-C."/>
        </authorList>
    </citation>
    <scope>NUCLEOTIDE SEQUENCE</scope>
    <source>
        <strain evidence="1">FWC-SCC1</strain>
    </source>
</reference>
<proteinExistence type="predicted"/>
<comment type="caution">
    <text evidence="1">The sequence shown here is derived from an EMBL/GenBank/DDBJ whole genome shotgun (WGS) entry which is preliminary data.</text>
</comment>
<dbReference type="RefSeq" id="WP_301664871.1">
    <property type="nucleotide sequence ID" value="NZ_VCYH01000009.1"/>
</dbReference>
<name>A0ABT8MCP0_9EURY</name>
<accession>A0ABT8MCP0</accession>
<evidence type="ECO:0000313" key="1">
    <source>
        <dbReference type="EMBL" id="MDN7025688.1"/>
    </source>
</evidence>
<gene>
    <name evidence="1" type="ORF">FGU65_12475</name>
</gene>
<evidence type="ECO:0000313" key="2">
    <source>
        <dbReference type="Proteomes" id="UP001168338"/>
    </source>
</evidence>
<dbReference type="Proteomes" id="UP001168338">
    <property type="component" value="Unassembled WGS sequence"/>
</dbReference>